<reference evidence="4 5" key="1">
    <citation type="submission" date="2015-12" db="EMBL/GenBank/DDBJ databases">
        <title>The genome of Folsomia candida.</title>
        <authorList>
            <person name="Faddeeva A."/>
            <person name="Derks M.F."/>
            <person name="Anvar Y."/>
            <person name="Smit S."/>
            <person name="Van Straalen N."/>
            <person name="Roelofs D."/>
        </authorList>
    </citation>
    <scope>NUCLEOTIDE SEQUENCE [LARGE SCALE GENOMIC DNA]</scope>
    <source>
        <strain evidence="4 5">VU population</strain>
        <tissue evidence="4">Whole body</tissue>
    </source>
</reference>
<dbReference type="Proteomes" id="UP000198287">
    <property type="component" value="Unassembled WGS sequence"/>
</dbReference>
<evidence type="ECO:0000259" key="3">
    <source>
        <dbReference type="Pfam" id="PF00135"/>
    </source>
</evidence>
<feature type="domain" description="Carboxylesterase type B" evidence="3">
    <location>
        <begin position="586"/>
        <end position="736"/>
    </location>
</feature>
<evidence type="ECO:0000256" key="2">
    <source>
        <dbReference type="SAM" id="Phobius"/>
    </source>
</evidence>
<dbReference type="EMBL" id="LNIX01000005">
    <property type="protein sequence ID" value="OXA54056.1"/>
    <property type="molecule type" value="Genomic_DNA"/>
</dbReference>
<dbReference type="PANTHER" id="PTHR11559">
    <property type="entry name" value="CARBOXYLESTERASE"/>
    <property type="match status" value="1"/>
</dbReference>
<gene>
    <name evidence="4" type="ORF">Fcan01_10572</name>
</gene>
<dbReference type="InterPro" id="IPR029058">
    <property type="entry name" value="AB_hydrolase_fold"/>
</dbReference>
<dbReference type="SUPFAM" id="SSF53474">
    <property type="entry name" value="alpha/beta-Hydrolases"/>
    <property type="match status" value="2"/>
</dbReference>
<keyword evidence="2" id="KW-1133">Transmembrane helix</keyword>
<feature type="domain" description="Carboxylesterase type B" evidence="3">
    <location>
        <begin position="40"/>
        <end position="555"/>
    </location>
</feature>
<dbReference type="STRING" id="158441.A0A226EBJ3"/>
<dbReference type="AlphaFoldDB" id="A0A226EBJ3"/>
<proteinExistence type="predicted"/>
<dbReference type="Pfam" id="PF00135">
    <property type="entry name" value="COesterase"/>
    <property type="match status" value="2"/>
</dbReference>
<accession>A0A226EBJ3</accession>
<dbReference type="InterPro" id="IPR002018">
    <property type="entry name" value="CarbesteraseB"/>
</dbReference>
<keyword evidence="1" id="KW-0325">Glycoprotein</keyword>
<organism evidence="4 5">
    <name type="scientific">Folsomia candida</name>
    <name type="common">Springtail</name>
    <dbReference type="NCBI Taxonomy" id="158441"/>
    <lineage>
        <taxon>Eukaryota</taxon>
        <taxon>Metazoa</taxon>
        <taxon>Ecdysozoa</taxon>
        <taxon>Arthropoda</taxon>
        <taxon>Hexapoda</taxon>
        <taxon>Collembola</taxon>
        <taxon>Entomobryomorpha</taxon>
        <taxon>Isotomoidea</taxon>
        <taxon>Isotomidae</taxon>
        <taxon>Proisotominae</taxon>
        <taxon>Folsomia</taxon>
    </lineage>
</organism>
<evidence type="ECO:0000313" key="5">
    <source>
        <dbReference type="Proteomes" id="UP000198287"/>
    </source>
</evidence>
<dbReference type="InterPro" id="IPR050309">
    <property type="entry name" value="Type-B_Carboxylest/Lipase"/>
</dbReference>
<keyword evidence="2" id="KW-0812">Transmembrane</keyword>
<sequence length="768" mass="84708">MLTSVEMELKRVIIFSFVGVVALIGVGGVDDLSLPTPPPPTVHLGQGVLQGKTEISRGGRKFNAFYGVPFGKIAKRFEMAKPADGWSGVKIATAKGPECINTGFDNWSVTGSEDCLNLDVYTPHLPSNESSESGKLLPVLVWIYGGGFVGGSKNAYGGSYFMDENVILVLINYRLGAFGFLNAGVSSARGNQGMKDQVLGLRWIRDNIAHFSGDKNKVTIFGESAGGVSVSLLTVSPMAQGLFHGAIMQSGTAGMPFFYHGVDGPSLAVKLAKEVDCPSSNMEYLVECLQRLDPKVIGPYSRMINELGFDESAINMSPSYETYLPPDNSTVDVFLSCDPYKLAAAGNYSKVPMVIGIAAFETNGMISHTLKNASLVKKLNHQWGRIAPNFLFFSSRAEDPGETSHAIKTHFFGDGKIDASSSSGYESLMSDRHFVHSTRVFADLYAKHVPVYLYNFTQMVPVVKHSHVQDDGKSRRVPSHADEIPYMFEVSGDFAQMFNQIGKGHEDEKFSREVVATWVAFAATGKPNGPWVDWPAYNEHGTSPKKWMHIEKGAKVEPIPDSWEVSDKFWKGLNIKELGGTWKAEDPGETSHAIRTHFFGDVKIDASSSSGYESLMSDRHFVHSTRVFADLYAKHVPVYLYNFTQMVPVKDDEKSRRVPSHDDETTYMFEVSGEFAQMLATIGKGHEDEQFSREVVATWVAFAATGKPNGPWVDWPAYNEHGTSPKKWMHIEKGAKVEPIPDSWEVSDKFWKGLNIKELGGTWKSDEA</sequence>
<keyword evidence="2" id="KW-0472">Membrane</keyword>
<evidence type="ECO:0000313" key="4">
    <source>
        <dbReference type="EMBL" id="OXA54056.1"/>
    </source>
</evidence>
<feature type="transmembrane region" description="Helical" evidence="2">
    <location>
        <begin position="12"/>
        <end position="29"/>
    </location>
</feature>
<evidence type="ECO:0000256" key="1">
    <source>
        <dbReference type="ARBA" id="ARBA00023180"/>
    </source>
</evidence>
<keyword evidence="5" id="KW-1185">Reference proteome</keyword>
<dbReference type="OrthoDB" id="3200163at2759"/>
<protein>
    <submittedName>
        <fullName evidence="4">Cocaine esterase</fullName>
    </submittedName>
</protein>
<comment type="caution">
    <text evidence="4">The sequence shown here is derived from an EMBL/GenBank/DDBJ whole genome shotgun (WGS) entry which is preliminary data.</text>
</comment>
<dbReference type="Gene3D" id="3.40.50.1820">
    <property type="entry name" value="alpha/beta hydrolase"/>
    <property type="match status" value="2"/>
</dbReference>
<name>A0A226EBJ3_FOLCA</name>